<accession>A0ACA9JTS6</accession>
<proteinExistence type="predicted"/>
<gene>
    <name evidence="1" type="ORF">SCALOS_LOCUS45</name>
</gene>
<evidence type="ECO:0000313" key="1">
    <source>
        <dbReference type="EMBL" id="CAG8434281.1"/>
    </source>
</evidence>
<sequence>MYHKLSVNFSIFLVFLLHFTYSAPHDTIEAERQNIDYFCRDGNSQNCCPHLANRVANENFSRCASIILINNSGFKMTLVNENLEDGRWVTSHDYYDGDGVYIDCMPHTLLNYESEAISSVSSHFLGGVQGYVGFIIDDDFSSKFFISWDVPLFSSPKYHFSFLNESYMYKYNIKVEQSFGDTVYKVTIGNGFSWLSLFIFPLPFFVIIPCCCCYPSTSNENLITQQSPESLGQRGQHSYGSFGQQERQFSDSSKHQGQRPYNNSYINNNRNEQQGQNSYNNPNGDDQPPPYDHIFP</sequence>
<protein>
    <submittedName>
        <fullName evidence="1">11191_t:CDS:1</fullName>
    </submittedName>
</protein>
<evidence type="ECO:0000313" key="2">
    <source>
        <dbReference type="Proteomes" id="UP000789860"/>
    </source>
</evidence>
<dbReference type="EMBL" id="CAJVPM010000013">
    <property type="protein sequence ID" value="CAG8434281.1"/>
    <property type="molecule type" value="Genomic_DNA"/>
</dbReference>
<comment type="caution">
    <text evidence="1">The sequence shown here is derived from an EMBL/GenBank/DDBJ whole genome shotgun (WGS) entry which is preliminary data.</text>
</comment>
<name>A0ACA9JTS6_9GLOM</name>
<reference evidence="1" key="1">
    <citation type="submission" date="2021-06" db="EMBL/GenBank/DDBJ databases">
        <authorList>
            <person name="Kallberg Y."/>
            <person name="Tangrot J."/>
            <person name="Rosling A."/>
        </authorList>
    </citation>
    <scope>NUCLEOTIDE SEQUENCE</scope>
    <source>
        <strain evidence="1">AU212A</strain>
    </source>
</reference>
<keyword evidence="2" id="KW-1185">Reference proteome</keyword>
<organism evidence="1 2">
    <name type="scientific">Scutellospora calospora</name>
    <dbReference type="NCBI Taxonomy" id="85575"/>
    <lineage>
        <taxon>Eukaryota</taxon>
        <taxon>Fungi</taxon>
        <taxon>Fungi incertae sedis</taxon>
        <taxon>Mucoromycota</taxon>
        <taxon>Glomeromycotina</taxon>
        <taxon>Glomeromycetes</taxon>
        <taxon>Diversisporales</taxon>
        <taxon>Gigasporaceae</taxon>
        <taxon>Scutellospora</taxon>
    </lineage>
</organism>
<dbReference type="Proteomes" id="UP000789860">
    <property type="component" value="Unassembled WGS sequence"/>
</dbReference>